<evidence type="ECO:0000256" key="3">
    <source>
        <dbReference type="ARBA" id="ARBA00022741"/>
    </source>
</evidence>
<keyword evidence="2 6" id="KW-0819">tRNA processing</keyword>
<dbReference type="STRING" id="218140.BPSY_1157"/>
<dbReference type="EC" id="6.3.4.19" evidence="6"/>
<feature type="domain" description="tRNA(Ile)-lysidine/2-thiocytidine synthase N-terminal" evidence="7">
    <location>
        <begin position="45"/>
        <end position="213"/>
    </location>
</feature>
<dbReference type="GO" id="GO:0006400">
    <property type="term" value="P:tRNA modification"/>
    <property type="evidence" value="ECO:0007669"/>
    <property type="project" value="UniProtKB-UniRule"/>
</dbReference>
<dbReference type="HAMAP" id="MF_01161">
    <property type="entry name" value="tRNA_Ile_lys_synt"/>
    <property type="match status" value="1"/>
</dbReference>
<comment type="domain">
    <text evidence="6">The N-terminal region contains the highly conserved SGGXDS motif, predicted to be a P-loop motif involved in ATP binding.</text>
</comment>
<sequence length="365" mass="38878">MAYSADIKAMIGAVRSCLEQRGITRQSERFISHGLHEADQNSPLILVACSGGRDSMALVSIAHTVCGMLGLRCGAIIVDHALFPTSAEVAQEAAGRCAEIGVRTVEVRRISVERGRAGIEAAAREARYAAICDAARELDAALVLLAHTQDDQAETVLMGLLRGGGLDALAGMPKLMCREGVSFARPLLAFSREQTTQACRDLGIGWWDDPSNGEGTEGSLDAGYPLRSRVRHDLIPMIDAFVGARIAPSLAAGAQSAALDADFLDDQTEGLFRRVVNTGRDAEGEALVRVDAHQLAASHPAIRLRVFSRCLETLGLPTARKQIEALDHCTVSWHGQGPIALSSGYSASRQGHVILICKDGGHANR</sequence>
<evidence type="ECO:0000256" key="6">
    <source>
        <dbReference type="HAMAP-Rule" id="MF_01161"/>
    </source>
</evidence>
<dbReference type="InterPro" id="IPR012094">
    <property type="entry name" value="tRNA_Ile_lys_synt"/>
</dbReference>
<reference evidence="8 9" key="1">
    <citation type="submission" date="2014-03" db="EMBL/GenBank/DDBJ databases">
        <title>Genomics of Bifidobacteria.</title>
        <authorList>
            <person name="Ventura M."/>
            <person name="Milani C."/>
            <person name="Lugli G.A."/>
        </authorList>
    </citation>
    <scope>NUCLEOTIDE SEQUENCE [LARGE SCALE GENOMIC DNA]</scope>
    <source>
        <strain evidence="8 9">LMG 21775</strain>
    </source>
</reference>
<evidence type="ECO:0000256" key="5">
    <source>
        <dbReference type="ARBA" id="ARBA00048539"/>
    </source>
</evidence>
<dbReference type="Gene3D" id="3.40.50.620">
    <property type="entry name" value="HUPs"/>
    <property type="match status" value="1"/>
</dbReference>
<evidence type="ECO:0000313" key="8">
    <source>
        <dbReference type="EMBL" id="KFI82306.1"/>
    </source>
</evidence>
<dbReference type="PANTHER" id="PTHR43033:SF1">
    <property type="entry name" value="TRNA(ILE)-LYSIDINE SYNTHASE-RELATED"/>
    <property type="match status" value="1"/>
</dbReference>
<dbReference type="SUPFAM" id="SSF52402">
    <property type="entry name" value="Adenine nucleotide alpha hydrolases-like"/>
    <property type="match status" value="1"/>
</dbReference>
<keyword evidence="6" id="KW-0963">Cytoplasm</keyword>
<dbReference type="InterPro" id="IPR011063">
    <property type="entry name" value="TilS/TtcA_N"/>
</dbReference>
<comment type="function">
    <text evidence="6">Ligates lysine onto the cytidine present at position 34 of the AUA codon-specific tRNA(Ile) that contains the anticodon CAU, in an ATP-dependent manner. Cytidine is converted to lysidine, thus changing the amino acid specificity of the tRNA from methionine to isoleucine.</text>
</comment>
<proteinExistence type="inferred from homology"/>
<dbReference type="PANTHER" id="PTHR43033">
    <property type="entry name" value="TRNA(ILE)-LYSIDINE SYNTHASE-RELATED"/>
    <property type="match status" value="1"/>
</dbReference>
<dbReference type="GO" id="GO:0005524">
    <property type="term" value="F:ATP binding"/>
    <property type="evidence" value="ECO:0007669"/>
    <property type="project" value="UniProtKB-UniRule"/>
</dbReference>
<dbReference type="Pfam" id="PF01171">
    <property type="entry name" value="ATP_bind_3"/>
    <property type="match status" value="1"/>
</dbReference>
<keyword evidence="4 6" id="KW-0067">ATP-binding</keyword>
<protein>
    <recommendedName>
        <fullName evidence="6">tRNA(Ile)-lysidine synthase</fullName>
        <ecNumber evidence="6">6.3.4.19</ecNumber>
    </recommendedName>
    <alternativeName>
        <fullName evidence="6">tRNA(Ile)-2-lysyl-cytidine synthase</fullName>
    </alternativeName>
    <alternativeName>
        <fullName evidence="6">tRNA(Ile)-lysidine synthetase</fullName>
    </alternativeName>
</protein>
<dbReference type="CDD" id="cd01992">
    <property type="entry name" value="TilS_N"/>
    <property type="match status" value="1"/>
</dbReference>
<dbReference type="GO" id="GO:0005737">
    <property type="term" value="C:cytoplasm"/>
    <property type="evidence" value="ECO:0007669"/>
    <property type="project" value="UniProtKB-SubCell"/>
</dbReference>
<evidence type="ECO:0000259" key="7">
    <source>
        <dbReference type="Pfam" id="PF01171"/>
    </source>
</evidence>
<dbReference type="SUPFAM" id="SSF82829">
    <property type="entry name" value="MesJ substrate recognition domain-like"/>
    <property type="match status" value="1"/>
</dbReference>
<comment type="caution">
    <text evidence="8">The sequence shown here is derived from an EMBL/GenBank/DDBJ whole genome shotgun (WGS) entry which is preliminary data.</text>
</comment>
<dbReference type="Proteomes" id="UP000029050">
    <property type="component" value="Unassembled WGS sequence"/>
</dbReference>
<dbReference type="NCBIfam" id="TIGR02432">
    <property type="entry name" value="lysidine_TilS_N"/>
    <property type="match status" value="1"/>
</dbReference>
<dbReference type="RefSeq" id="WP_033495122.1">
    <property type="nucleotide sequence ID" value="NZ_JBDNLK010000003.1"/>
</dbReference>
<keyword evidence="3 6" id="KW-0547">Nucleotide-binding</keyword>
<feature type="binding site" evidence="6">
    <location>
        <begin position="50"/>
        <end position="55"/>
    </location>
    <ligand>
        <name>ATP</name>
        <dbReference type="ChEBI" id="CHEBI:30616"/>
    </ligand>
</feature>
<comment type="similarity">
    <text evidence="6">Belongs to the tRNA(Ile)-lysidine synthase family.</text>
</comment>
<dbReference type="GO" id="GO:0032267">
    <property type="term" value="F:tRNA(Ile)-lysidine synthase activity"/>
    <property type="evidence" value="ECO:0007669"/>
    <property type="project" value="UniProtKB-EC"/>
</dbReference>
<accession>A0A087CGA6</accession>
<dbReference type="InterPro" id="IPR014729">
    <property type="entry name" value="Rossmann-like_a/b/a_fold"/>
</dbReference>
<dbReference type="GeneID" id="98300363"/>
<keyword evidence="1 6" id="KW-0436">Ligase</keyword>
<comment type="subcellular location">
    <subcellularLocation>
        <location evidence="6">Cytoplasm</location>
    </subcellularLocation>
</comment>
<comment type="catalytic activity">
    <reaction evidence="5 6">
        <text>cytidine(34) in tRNA(Ile2) + L-lysine + ATP = lysidine(34) in tRNA(Ile2) + AMP + diphosphate + H(+)</text>
        <dbReference type="Rhea" id="RHEA:43744"/>
        <dbReference type="Rhea" id="RHEA-COMP:10625"/>
        <dbReference type="Rhea" id="RHEA-COMP:10670"/>
        <dbReference type="ChEBI" id="CHEBI:15378"/>
        <dbReference type="ChEBI" id="CHEBI:30616"/>
        <dbReference type="ChEBI" id="CHEBI:32551"/>
        <dbReference type="ChEBI" id="CHEBI:33019"/>
        <dbReference type="ChEBI" id="CHEBI:82748"/>
        <dbReference type="ChEBI" id="CHEBI:83665"/>
        <dbReference type="ChEBI" id="CHEBI:456215"/>
        <dbReference type="EC" id="6.3.4.19"/>
    </reaction>
</comment>
<gene>
    <name evidence="6" type="primary">tilS</name>
    <name evidence="8" type="ORF">BPSY_1157</name>
</gene>
<dbReference type="AlphaFoldDB" id="A0A087CGA6"/>
<dbReference type="OrthoDB" id="5244702at2"/>
<evidence type="ECO:0000256" key="1">
    <source>
        <dbReference type="ARBA" id="ARBA00022598"/>
    </source>
</evidence>
<evidence type="ECO:0000256" key="2">
    <source>
        <dbReference type="ARBA" id="ARBA00022694"/>
    </source>
</evidence>
<evidence type="ECO:0000313" key="9">
    <source>
        <dbReference type="Proteomes" id="UP000029050"/>
    </source>
</evidence>
<dbReference type="eggNOG" id="COG0037">
    <property type="taxonomic scope" value="Bacteria"/>
</dbReference>
<name>A0A087CGA6_9BIFI</name>
<organism evidence="8 9">
    <name type="scientific">Bifidobacterium psychraerophilum</name>
    <dbReference type="NCBI Taxonomy" id="218140"/>
    <lineage>
        <taxon>Bacteria</taxon>
        <taxon>Bacillati</taxon>
        <taxon>Actinomycetota</taxon>
        <taxon>Actinomycetes</taxon>
        <taxon>Bifidobacteriales</taxon>
        <taxon>Bifidobacteriaceae</taxon>
        <taxon>Bifidobacterium</taxon>
    </lineage>
</organism>
<dbReference type="InterPro" id="IPR012795">
    <property type="entry name" value="tRNA_Ile_lys_synt_N"/>
</dbReference>
<keyword evidence="9" id="KW-1185">Reference proteome</keyword>
<dbReference type="EMBL" id="JGZI01000009">
    <property type="protein sequence ID" value="KFI82306.1"/>
    <property type="molecule type" value="Genomic_DNA"/>
</dbReference>
<evidence type="ECO:0000256" key="4">
    <source>
        <dbReference type="ARBA" id="ARBA00022840"/>
    </source>
</evidence>